<protein>
    <submittedName>
        <fullName evidence="1">Uncharacterized protein</fullName>
    </submittedName>
</protein>
<dbReference type="EMBL" id="JXTC01000017">
    <property type="protein sequence ID" value="PON99796.1"/>
    <property type="molecule type" value="Genomic_DNA"/>
</dbReference>
<organism evidence="1 2">
    <name type="scientific">Trema orientale</name>
    <name type="common">Charcoal tree</name>
    <name type="synonym">Celtis orientalis</name>
    <dbReference type="NCBI Taxonomy" id="63057"/>
    <lineage>
        <taxon>Eukaryota</taxon>
        <taxon>Viridiplantae</taxon>
        <taxon>Streptophyta</taxon>
        <taxon>Embryophyta</taxon>
        <taxon>Tracheophyta</taxon>
        <taxon>Spermatophyta</taxon>
        <taxon>Magnoliopsida</taxon>
        <taxon>eudicotyledons</taxon>
        <taxon>Gunneridae</taxon>
        <taxon>Pentapetalae</taxon>
        <taxon>rosids</taxon>
        <taxon>fabids</taxon>
        <taxon>Rosales</taxon>
        <taxon>Cannabaceae</taxon>
        <taxon>Trema</taxon>
    </lineage>
</organism>
<comment type="caution">
    <text evidence="1">The sequence shown here is derived from an EMBL/GenBank/DDBJ whole genome shotgun (WGS) entry which is preliminary data.</text>
</comment>
<accession>A0A2P5FPV3</accession>
<gene>
    <name evidence="1" type="ORF">TorRG33x02_045610</name>
</gene>
<proteinExistence type="predicted"/>
<sequence length="36" mass="3952">MILLNNLSTRAMFAKPIVAPTIEQNLTLVEPIIASQ</sequence>
<evidence type="ECO:0000313" key="1">
    <source>
        <dbReference type="EMBL" id="PON99796.1"/>
    </source>
</evidence>
<dbReference type="Proteomes" id="UP000237000">
    <property type="component" value="Unassembled WGS sequence"/>
</dbReference>
<dbReference type="InParanoid" id="A0A2P5FPV3"/>
<dbReference type="AlphaFoldDB" id="A0A2P5FPV3"/>
<reference evidence="2" key="1">
    <citation type="submission" date="2016-06" db="EMBL/GenBank/DDBJ databases">
        <title>Parallel loss of symbiosis genes in relatives of nitrogen-fixing non-legume Parasponia.</title>
        <authorList>
            <person name="Van Velzen R."/>
            <person name="Holmer R."/>
            <person name="Bu F."/>
            <person name="Rutten L."/>
            <person name="Van Zeijl A."/>
            <person name="Liu W."/>
            <person name="Santuari L."/>
            <person name="Cao Q."/>
            <person name="Sharma T."/>
            <person name="Shen D."/>
            <person name="Roswanjaya Y."/>
            <person name="Wardhani T."/>
            <person name="Kalhor M.S."/>
            <person name="Jansen J."/>
            <person name="Van den Hoogen J."/>
            <person name="Gungor B."/>
            <person name="Hartog M."/>
            <person name="Hontelez J."/>
            <person name="Verver J."/>
            <person name="Yang W.-C."/>
            <person name="Schijlen E."/>
            <person name="Repin R."/>
            <person name="Schilthuizen M."/>
            <person name="Schranz E."/>
            <person name="Heidstra R."/>
            <person name="Miyata K."/>
            <person name="Fedorova E."/>
            <person name="Kohlen W."/>
            <person name="Bisseling T."/>
            <person name="Smit S."/>
            <person name="Geurts R."/>
        </authorList>
    </citation>
    <scope>NUCLEOTIDE SEQUENCE [LARGE SCALE GENOMIC DNA]</scope>
    <source>
        <strain evidence="2">cv. RG33-2</strain>
    </source>
</reference>
<name>A0A2P5FPV3_TREOI</name>
<evidence type="ECO:0000313" key="2">
    <source>
        <dbReference type="Proteomes" id="UP000237000"/>
    </source>
</evidence>
<keyword evidence="2" id="KW-1185">Reference proteome</keyword>